<dbReference type="PANTHER" id="PTHR36115">
    <property type="entry name" value="PROLINE-RICH ANTIGEN HOMOLOG-RELATED"/>
    <property type="match status" value="1"/>
</dbReference>
<proteinExistence type="predicted"/>
<feature type="transmembrane region" description="Helical" evidence="6">
    <location>
        <begin position="67"/>
        <end position="88"/>
    </location>
</feature>
<protein>
    <submittedName>
        <fullName evidence="8">RDD family protein</fullName>
    </submittedName>
</protein>
<keyword evidence="4 6" id="KW-1133">Transmembrane helix</keyword>
<evidence type="ECO:0000256" key="1">
    <source>
        <dbReference type="ARBA" id="ARBA00004651"/>
    </source>
</evidence>
<evidence type="ECO:0000256" key="3">
    <source>
        <dbReference type="ARBA" id="ARBA00022692"/>
    </source>
</evidence>
<sequence length="154" mass="16211">MSELAPQPPHSSSDDLESRSAGIVSRGVAAAVDVAAVAVILGAMYLGLLLLSLLVNSGSFSPPSPGILFTGVVGYTTAILYLAGCWAVSGRTVGSVAMGLEVVSRNGKRIGPSRCLVRALFYAFFPIGLAWVAVDRRRRSVQDIVLRSSVIYAW</sequence>
<dbReference type="RefSeq" id="WP_301573170.1">
    <property type="nucleotide sequence ID" value="NZ_JAPWIE010000006.1"/>
</dbReference>
<keyword evidence="5 6" id="KW-0472">Membrane</keyword>
<accession>A0ABT4N0F6</accession>
<dbReference type="InterPro" id="IPR010432">
    <property type="entry name" value="RDD"/>
</dbReference>
<organism evidence="8 9">
    <name type="scientific">Gordonia rubripertincta</name>
    <name type="common">Rhodococcus corallinus</name>
    <dbReference type="NCBI Taxonomy" id="36822"/>
    <lineage>
        <taxon>Bacteria</taxon>
        <taxon>Bacillati</taxon>
        <taxon>Actinomycetota</taxon>
        <taxon>Actinomycetes</taxon>
        <taxon>Mycobacteriales</taxon>
        <taxon>Gordoniaceae</taxon>
        <taxon>Gordonia</taxon>
    </lineage>
</organism>
<dbReference type="PANTHER" id="PTHR36115:SF4">
    <property type="entry name" value="MEMBRANE PROTEIN"/>
    <property type="match status" value="1"/>
</dbReference>
<dbReference type="Proteomes" id="UP001067235">
    <property type="component" value="Unassembled WGS sequence"/>
</dbReference>
<evidence type="ECO:0000256" key="2">
    <source>
        <dbReference type="ARBA" id="ARBA00022475"/>
    </source>
</evidence>
<reference evidence="8" key="1">
    <citation type="submission" date="2022-12" db="EMBL/GenBank/DDBJ databases">
        <authorList>
            <person name="Krivoruchko A.V."/>
            <person name="Elkin A."/>
        </authorList>
    </citation>
    <scope>NUCLEOTIDE SEQUENCE</scope>
    <source>
        <strain evidence="8">IEGM 1388</strain>
    </source>
</reference>
<evidence type="ECO:0000313" key="8">
    <source>
        <dbReference type="EMBL" id="MCZ4552430.1"/>
    </source>
</evidence>
<dbReference type="Pfam" id="PF06271">
    <property type="entry name" value="RDD"/>
    <property type="match status" value="1"/>
</dbReference>
<comment type="caution">
    <text evidence="8">The sequence shown here is derived from an EMBL/GenBank/DDBJ whole genome shotgun (WGS) entry which is preliminary data.</text>
</comment>
<keyword evidence="9" id="KW-1185">Reference proteome</keyword>
<keyword evidence="2" id="KW-1003">Cell membrane</keyword>
<evidence type="ECO:0000256" key="4">
    <source>
        <dbReference type="ARBA" id="ARBA00022989"/>
    </source>
</evidence>
<dbReference type="EMBL" id="JAPWIE010000006">
    <property type="protein sequence ID" value="MCZ4552430.1"/>
    <property type="molecule type" value="Genomic_DNA"/>
</dbReference>
<name>A0ABT4N0F6_GORRU</name>
<keyword evidence="3 6" id="KW-0812">Transmembrane</keyword>
<evidence type="ECO:0000313" key="9">
    <source>
        <dbReference type="Proteomes" id="UP001067235"/>
    </source>
</evidence>
<evidence type="ECO:0000256" key="6">
    <source>
        <dbReference type="SAM" id="Phobius"/>
    </source>
</evidence>
<feature type="transmembrane region" description="Helical" evidence="6">
    <location>
        <begin position="28"/>
        <end position="55"/>
    </location>
</feature>
<evidence type="ECO:0000259" key="7">
    <source>
        <dbReference type="Pfam" id="PF06271"/>
    </source>
</evidence>
<evidence type="ECO:0000256" key="5">
    <source>
        <dbReference type="ARBA" id="ARBA00023136"/>
    </source>
</evidence>
<gene>
    <name evidence="8" type="ORF">O4213_20735</name>
</gene>
<dbReference type="InterPro" id="IPR051791">
    <property type="entry name" value="Pra-immunoreactive"/>
</dbReference>
<feature type="domain" description="RDD" evidence="7">
    <location>
        <begin position="21"/>
        <end position="145"/>
    </location>
</feature>
<feature type="transmembrane region" description="Helical" evidence="6">
    <location>
        <begin position="115"/>
        <end position="134"/>
    </location>
</feature>
<comment type="subcellular location">
    <subcellularLocation>
        <location evidence="1">Cell membrane</location>
        <topology evidence="1">Multi-pass membrane protein</topology>
    </subcellularLocation>
</comment>